<gene>
    <name evidence="3" type="ORF">JYU34_011620</name>
</gene>
<evidence type="ECO:0000256" key="1">
    <source>
        <dbReference type="SAM" id="MobiDB-lite"/>
    </source>
</evidence>
<keyword evidence="2" id="KW-1133">Transmembrane helix</keyword>
<proteinExistence type="predicted"/>
<dbReference type="Proteomes" id="UP000823941">
    <property type="component" value="Chromosome 15"/>
</dbReference>
<sequence>VVMADCGVGDSREAEAAARAAHALRGAVWGARGAARLAGSSRAALLLALVPLAEGRADDDDVDLYNFVNTIHLEKDNNSYANIPQVTPKSSVSNYSIFDEEDEASLTEKNDQETADKRFTLHSPDSSNNGTANETLEFDEDIMNLLMVFEAVVPQSVLVLADRGGAGAGGAGGVGRPRVGAELRAALRGGGERVQLVAGGGAGGGAARVADVVVRGAAVQCADGWAGAARWAAAARARAAAADELQARWMLAVAVALGAALVLLGGAGLRRMRGGGAGARPRGSPVLQPEQFQFPAEEGARRVGEGMESMLSCWLQQLHEFGGPPPAPPAPPEPPAPRLDVIKRPSQPSSACSVTRLPIDHRTRYKGEPVFLKLLPGGYGGGGGGGGELELRRRAADLLLTMQLVHHENINPFIGDDC</sequence>
<keyword evidence="2" id="KW-0472">Membrane</keyword>
<comment type="caution">
    <text evidence="3">The sequence shown here is derived from an EMBL/GenBank/DDBJ whole genome shotgun (WGS) entry which is preliminary data.</text>
</comment>
<name>A0ABQ7QIL4_PLUXY</name>
<evidence type="ECO:0000313" key="4">
    <source>
        <dbReference type="Proteomes" id="UP000823941"/>
    </source>
</evidence>
<organism evidence="3 4">
    <name type="scientific">Plutella xylostella</name>
    <name type="common">Diamondback moth</name>
    <name type="synonym">Plutella maculipennis</name>
    <dbReference type="NCBI Taxonomy" id="51655"/>
    <lineage>
        <taxon>Eukaryota</taxon>
        <taxon>Metazoa</taxon>
        <taxon>Ecdysozoa</taxon>
        <taxon>Arthropoda</taxon>
        <taxon>Hexapoda</taxon>
        <taxon>Insecta</taxon>
        <taxon>Pterygota</taxon>
        <taxon>Neoptera</taxon>
        <taxon>Endopterygota</taxon>
        <taxon>Lepidoptera</taxon>
        <taxon>Glossata</taxon>
        <taxon>Ditrysia</taxon>
        <taxon>Yponomeutoidea</taxon>
        <taxon>Plutellidae</taxon>
        <taxon>Plutella</taxon>
    </lineage>
</organism>
<reference evidence="3 4" key="1">
    <citation type="submission" date="2021-06" db="EMBL/GenBank/DDBJ databases">
        <title>A haploid diamondback moth (Plutella xylostella L.) genome assembly resolves 31 chromosomes and identifies a diamide resistance mutation.</title>
        <authorList>
            <person name="Ward C.M."/>
            <person name="Perry K.D."/>
            <person name="Baker G."/>
            <person name="Powis K."/>
            <person name="Heckel D.G."/>
            <person name="Baxter S.W."/>
        </authorList>
    </citation>
    <scope>NUCLEOTIDE SEQUENCE [LARGE SCALE GENOMIC DNA]</scope>
    <source>
        <strain evidence="3 4">LV</strain>
        <tissue evidence="3">Single pupa</tissue>
    </source>
</reference>
<feature type="non-terminal residue" evidence="3">
    <location>
        <position position="1"/>
    </location>
</feature>
<protein>
    <submittedName>
        <fullName evidence="3">Uncharacterized protein</fullName>
    </submittedName>
</protein>
<keyword evidence="4" id="KW-1185">Reference proteome</keyword>
<feature type="region of interest" description="Disordered" evidence="1">
    <location>
        <begin position="101"/>
        <end position="133"/>
    </location>
</feature>
<feature type="transmembrane region" description="Helical" evidence="2">
    <location>
        <begin position="249"/>
        <end position="269"/>
    </location>
</feature>
<feature type="compositionally biased region" description="Basic and acidic residues" evidence="1">
    <location>
        <begin position="106"/>
        <end position="119"/>
    </location>
</feature>
<feature type="compositionally biased region" description="Polar residues" evidence="1">
    <location>
        <begin position="123"/>
        <end position="133"/>
    </location>
</feature>
<accession>A0ABQ7QIL4</accession>
<evidence type="ECO:0000256" key="2">
    <source>
        <dbReference type="SAM" id="Phobius"/>
    </source>
</evidence>
<keyword evidence="2" id="KW-0812">Transmembrane</keyword>
<dbReference type="EMBL" id="JAHIBW010000015">
    <property type="protein sequence ID" value="KAG7304639.1"/>
    <property type="molecule type" value="Genomic_DNA"/>
</dbReference>
<evidence type="ECO:0000313" key="3">
    <source>
        <dbReference type="EMBL" id="KAG7304639.1"/>
    </source>
</evidence>